<evidence type="ECO:0000313" key="2">
    <source>
        <dbReference type="Proteomes" id="UP000277204"/>
    </source>
</evidence>
<name>A0A183M258_9TREM</name>
<dbReference type="Proteomes" id="UP000277204">
    <property type="component" value="Unassembled WGS sequence"/>
</dbReference>
<evidence type="ECO:0000313" key="1">
    <source>
        <dbReference type="EMBL" id="VDO89092.1"/>
    </source>
</evidence>
<gene>
    <name evidence="1" type="ORF">SMRZ_LOCUS10134</name>
</gene>
<dbReference type="EMBL" id="UZAI01005103">
    <property type="protein sequence ID" value="VDO89092.1"/>
    <property type="molecule type" value="Genomic_DNA"/>
</dbReference>
<keyword evidence="2" id="KW-1185">Reference proteome</keyword>
<protein>
    <submittedName>
        <fullName evidence="1">Uncharacterized protein</fullName>
    </submittedName>
</protein>
<organism evidence="1 2">
    <name type="scientific">Schistosoma margrebowiei</name>
    <dbReference type="NCBI Taxonomy" id="48269"/>
    <lineage>
        <taxon>Eukaryota</taxon>
        <taxon>Metazoa</taxon>
        <taxon>Spiralia</taxon>
        <taxon>Lophotrochozoa</taxon>
        <taxon>Platyhelminthes</taxon>
        <taxon>Trematoda</taxon>
        <taxon>Digenea</taxon>
        <taxon>Strigeidida</taxon>
        <taxon>Schistosomatoidea</taxon>
        <taxon>Schistosomatidae</taxon>
        <taxon>Schistosoma</taxon>
    </lineage>
</organism>
<dbReference type="AlphaFoldDB" id="A0A183M258"/>
<sequence>MPPHDKSRIPSKATRPMPVLTTRATINLGTWGARTVGETARVFQIAAEMRGYNLEVLGISETHWTQVVQQRPASVELLLYFGHEGENASHTQGVALMLCRQVQNTLTGCESHEHRIIKASFKTKRAFQ</sequence>
<reference evidence="1 2" key="1">
    <citation type="submission" date="2018-11" db="EMBL/GenBank/DDBJ databases">
        <authorList>
            <consortium name="Pathogen Informatics"/>
        </authorList>
    </citation>
    <scope>NUCLEOTIDE SEQUENCE [LARGE SCALE GENOMIC DNA]</scope>
    <source>
        <strain evidence="1 2">Zambia</strain>
    </source>
</reference>
<accession>A0A183M258</accession>
<dbReference type="STRING" id="48269.A0A183M258"/>
<proteinExistence type="predicted"/>